<keyword evidence="11" id="KW-0675">Receptor</keyword>
<dbReference type="Gene3D" id="1.10.510.10">
    <property type="entry name" value="Transferase(Phosphotransferase) domain 1"/>
    <property type="match status" value="1"/>
</dbReference>
<dbReference type="InterPro" id="IPR001245">
    <property type="entry name" value="Ser-Thr/Tyr_kinase_cat_dom"/>
</dbReference>
<reference evidence="11 12" key="1">
    <citation type="journal article" date="2019" name="Nat. Plants">
        <title>Stout camphor tree genome fills gaps in understanding of flowering plant genome evolution.</title>
        <authorList>
            <person name="Chaw S.M."/>
            <person name="Liu Y.C."/>
            <person name="Wu Y.W."/>
            <person name="Wang H.Y."/>
            <person name="Lin C.I."/>
            <person name="Wu C.S."/>
            <person name="Ke H.M."/>
            <person name="Chang L.Y."/>
            <person name="Hsu C.Y."/>
            <person name="Yang H.T."/>
            <person name="Sudianto E."/>
            <person name="Hsu M.H."/>
            <person name="Wu K.P."/>
            <person name="Wang L.N."/>
            <person name="Leebens-Mack J.H."/>
            <person name="Tsai I.J."/>
        </authorList>
    </citation>
    <scope>NUCLEOTIDE SEQUENCE [LARGE SCALE GENOMIC DNA]</scope>
    <source>
        <strain evidence="12">cv. Chaw 1501</strain>
        <tissue evidence="11">Young leaves</tissue>
    </source>
</reference>
<keyword evidence="8" id="KW-0732">Signal</keyword>
<dbReference type="InterPro" id="IPR011583">
    <property type="entry name" value="Chitinase_II/V-like_cat"/>
</dbReference>
<dbReference type="GO" id="GO:0005975">
    <property type="term" value="P:carbohydrate metabolic process"/>
    <property type="evidence" value="ECO:0007669"/>
    <property type="project" value="InterPro"/>
</dbReference>
<dbReference type="InterPro" id="IPR000719">
    <property type="entry name" value="Prot_kinase_dom"/>
</dbReference>
<name>A0A3S3NI76_9MAGN</name>
<keyword evidence="7" id="KW-0812">Transmembrane</keyword>
<keyword evidence="5" id="KW-0067">ATP-binding</keyword>
<evidence type="ECO:0000313" key="11">
    <source>
        <dbReference type="EMBL" id="RWR88105.1"/>
    </source>
</evidence>
<dbReference type="InterPro" id="IPR029070">
    <property type="entry name" value="Chitinase_insertion_sf"/>
</dbReference>
<dbReference type="FunFam" id="3.10.50.10:FF:000015">
    <property type="entry name" value="Chitotriosidase-1"/>
    <property type="match status" value="1"/>
</dbReference>
<dbReference type="FunFam" id="3.30.200.20:FF:000951">
    <property type="entry name" value="Uncharacterized protein"/>
    <property type="match status" value="1"/>
</dbReference>
<dbReference type="GO" id="GO:0005524">
    <property type="term" value="F:ATP binding"/>
    <property type="evidence" value="ECO:0007669"/>
    <property type="project" value="UniProtKB-KW"/>
</dbReference>
<dbReference type="GO" id="GO:0005886">
    <property type="term" value="C:plasma membrane"/>
    <property type="evidence" value="ECO:0007669"/>
    <property type="project" value="TreeGrafter"/>
</dbReference>
<dbReference type="STRING" id="337451.A0A3S3NI76"/>
<sequence length="770" mass="85920">MASKNILVFSFTFIFSQFHYSTAQIWVRSGYWYAGSAFPVADINSALFTHLICAFAEVDNSTYQVFIPSSYAQDFSVFPSVVKRKNPSVIPLMSIWNGQASTGQSIRGDPVNTSVLSSMIEQPSSRKPFIDSSIKLARLHGFLGIDLFWLWPNSTDLSNIGALLDEWRAAISSEATNSGQSELIFTMAVRYSPSLQSVSYPVDSIKKNLDWAHLVAYDYHLPLKEKFTGNHASLYNPSSNFTTDFGLKQWLGMRMPANKLALGLPYHGYAWTLVNPKDTSVGAPASGPGTTLDGSMGYRFIKSFIQNYGYGAKPVYNSTHVVNYFIVGSTWINYDDVETVRAKISYAKEKGLIGTNVFAVVNDANWELSLAAAGVTDHGSKRKLLLMILLPIAFILIELTTLVFYRPSSLFKTKKGDAGTIFLGSRTLSGSENLDGNAPTIQAFSFAQIEAATGSFSNEFKLGEGGYGPVYKGKLPRGQEIAVKRLSASSIQGLEEFKNEVSLTARLQHVNLVQVLGFCSERDEKMLIYEYMPNKSLDLYLFGRIRRYVLDWNKRVRIIEGVIQGLLYLQEYSNFTIIHRDLKSSNILLDEELKAKISDFGMAKLFRKDIDEAKTGRIVGTYGFAPPEYVKKGIYSMKFDVYSFGVLLLQIVSGKRNNCYYGPYENLSLLEYAYDLWKEGRGKELLDPSLDDSSSPCKLMTCMQVALHCVQENPDDRPSMLEVFSMIKSDAADISAPRRPAFSVSKRGKMDSGSSSSQQEFISYNDPEIS</sequence>
<comment type="caution">
    <text evidence="11">The sequence shown here is derived from an EMBL/GenBank/DDBJ whole genome shotgun (WGS) entry which is preliminary data.</text>
</comment>
<accession>A0A3S3NI76</accession>
<dbReference type="FunFam" id="1.10.510.10:FF:001964">
    <property type="entry name" value="Uncharacterized protein"/>
    <property type="match status" value="1"/>
</dbReference>
<evidence type="ECO:0000256" key="1">
    <source>
        <dbReference type="ARBA" id="ARBA00022527"/>
    </source>
</evidence>
<dbReference type="InterPro" id="IPR011009">
    <property type="entry name" value="Kinase-like_dom_sf"/>
</dbReference>
<dbReference type="Proteomes" id="UP000283530">
    <property type="component" value="Unassembled WGS sequence"/>
</dbReference>
<dbReference type="SMART" id="SM00220">
    <property type="entry name" value="S_TKc"/>
    <property type="match status" value="1"/>
</dbReference>
<keyword evidence="7" id="KW-0472">Membrane</keyword>
<dbReference type="InterPro" id="IPR017853">
    <property type="entry name" value="GH"/>
</dbReference>
<evidence type="ECO:0000256" key="4">
    <source>
        <dbReference type="ARBA" id="ARBA00022777"/>
    </source>
</evidence>
<dbReference type="Pfam" id="PF00704">
    <property type="entry name" value="Glyco_hydro_18"/>
    <property type="match status" value="1"/>
</dbReference>
<dbReference type="PANTHER" id="PTHR27002:SF559">
    <property type="entry name" value="CYSTEINE-RICH RLK (RECEPTOR-LIKE KINASE) PROTEIN"/>
    <property type="match status" value="1"/>
</dbReference>
<feature type="transmembrane region" description="Helical" evidence="7">
    <location>
        <begin position="384"/>
        <end position="405"/>
    </location>
</feature>
<dbReference type="Gene3D" id="3.30.200.20">
    <property type="entry name" value="Phosphorylase Kinase, domain 1"/>
    <property type="match status" value="1"/>
</dbReference>
<dbReference type="OrthoDB" id="73875at2759"/>
<keyword evidence="2" id="KW-0808">Transferase</keyword>
<dbReference type="PANTHER" id="PTHR27002">
    <property type="entry name" value="RECEPTOR-LIKE SERINE/THREONINE-PROTEIN KINASE SD1-8"/>
    <property type="match status" value="1"/>
</dbReference>
<keyword evidence="1" id="KW-0723">Serine/threonine-protein kinase</keyword>
<keyword evidence="12" id="KW-1185">Reference proteome</keyword>
<evidence type="ECO:0000256" key="5">
    <source>
        <dbReference type="ARBA" id="ARBA00022840"/>
    </source>
</evidence>
<dbReference type="AlphaFoldDB" id="A0A3S3NI76"/>
<dbReference type="InterPro" id="IPR001223">
    <property type="entry name" value="Glyco_hydro18_cat"/>
</dbReference>
<dbReference type="CDD" id="cd02879">
    <property type="entry name" value="GH18_plant_chitinase_class_V"/>
    <property type="match status" value="1"/>
</dbReference>
<gene>
    <name evidence="11" type="ORF">CKAN_01708700</name>
</gene>
<feature type="region of interest" description="Disordered" evidence="6">
    <location>
        <begin position="735"/>
        <end position="770"/>
    </location>
</feature>
<keyword evidence="4 11" id="KW-0418">Kinase</keyword>
<dbReference type="GO" id="GO:0008061">
    <property type="term" value="F:chitin binding"/>
    <property type="evidence" value="ECO:0007669"/>
    <property type="project" value="InterPro"/>
</dbReference>
<dbReference type="SUPFAM" id="SSF54556">
    <property type="entry name" value="Chitinase insertion domain"/>
    <property type="match status" value="1"/>
</dbReference>
<dbReference type="GO" id="GO:0004674">
    <property type="term" value="F:protein serine/threonine kinase activity"/>
    <property type="evidence" value="ECO:0007669"/>
    <property type="project" value="UniProtKB-KW"/>
</dbReference>
<dbReference type="SUPFAM" id="SSF51445">
    <property type="entry name" value="(Trans)glycosidases"/>
    <property type="match status" value="1"/>
</dbReference>
<evidence type="ECO:0000256" key="7">
    <source>
        <dbReference type="SAM" id="Phobius"/>
    </source>
</evidence>
<dbReference type="EMBL" id="QPKB01000007">
    <property type="protein sequence ID" value="RWR88105.1"/>
    <property type="molecule type" value="Genomic_DNA"/>
</dbReference>
<feature type="chain" id="PRO_5018691138" evidence="8">
    <location>
        <begin position="24"/>
        <end position="770"/>
    </location>
</feature>
<dbReference type="SMART" id="SM00636">
    <property type="entry name" value="Glyco_18"/>
    <property type="match status" value="1"/>
</dbReference>
<feature type="domain" description="Protein kinase" evidence="9">
    <location>
        <begin position="456"/>
        <end position="742"/>
    </location>
</feature>
<protein>
    <submittedName>
        <fullName evidence="11">Wall-associated receptor kinase-like protein 5 isoform X1</fullName>
    </submittedName>
</protein>
<evidence type="ECO:0000256" key="6">
    <source>
        <dbReference type="SAM" id="MobiDB-lite"/>
    </source>
</evidence>
<dbReference type="Pfam" id="PF07714">
    <property type="entry name" value="PK_Tyr_Ser-Thr"/>
    <property type="match status" value="1"/>
</dbReference>
<feature type="domain" description="GH18" evidence="10">
    <location>
        <begin position="26"/>
        <end position="379"/>
    </location>
</feature>
<evidence type="ECO:0000256" key="8">
    <source>
        <dbReference type="SAM" id="SignalP"/>
    </source>
</evidence>
<keyword evidence="7" id="KW-1133">Transmembrane helix</keyword>
<dbReference type="PROSITE" id="PS00108">
    <property type="entry name" value="PROTEIN_KINASE_ST"/>
    <property type="match status" value="1"/>
</dbReference>
<dbReference type="SUPFAM" id="SSF56112">
    <property type="entry name" value="Protein kinase-like (PK-like)"/>
    <property type="match status" value="1"/>
</dbReference>
<evidence type="ECO:0000256" key="2">
    <source>
        <dbReference type="ARBA" id="ARBA00022679"/>
    </source>
</evidence>
<dbReference type="PROSITE" id="PS50011">
    <property type="entry name" value="PROTEIN_KINASE_DOM"/>
    <property type="match status" value="1"/>
</dbReference>
<evidence type="ECO:0000313" key="12">
    <source>
        <dbReference type="Proteomes" id="UP000283530"/>
    </source>
</evidence>
<evidence type="ECO:0000259" key="9">
    <source>
        <dbReference type="PROSITE" id="PS50011"/>
    </source>
</evidence>
<dbReference type="Gene3D" id="3.10.50.10">
    <property type="match status" value="1"/>
</dbReference>
<organism evidence="11 12">
    <name type="scientific">Cinnamomum micranthum f. kanehirae</name>
    <dbReference type="NCBI Taxonomy" id="337451"/>
    <lineage>
        <taxon>Eukaryota</taxon>
        <taxon>Viridiplantae</taxon>
        <taxon>Streptophyta</taxon>
        <taxon>Embryophyta</taxon>
        <taxon>Tracheophyta</taxon>
        <taxon>Spermatophyta</taxon>
        <taxon>Magnoliopsida</taxon>
        <taxon>Magnoliidae</taxon>
        <taxon>Laurales</taxon>
        <taxon>Lauraceae</taxon>
        <taxon>Cinnamomum</taxon>
    </lineage>
</organism>
<dbReference type="InterPro" id="IPR008271">
    <property type="entry name" value="Ser/Thr_kinase_AS"/>
</dbReference>
<evidence type="ECO:0000256" key="3">
    <source>
        <dbReference type="ARBA" id="ARBA00022741"/>
    </source>
</evidence>
<dbReference type="PROSITE" id="PS51910">
    <property type="entry name" value="GH18_2"/>
    <property type="match status" value="1"/>
</dbReference>
<proteinExistence type="predicted"/>
<evidence type="ECO:0000259" key="10">
    <source>
        <dbReference type="PROSITE" id="PS51910"/>
    </source>
</evidence>
<dbReference type="Gene3D" id="3.20.20.80">
    <property type="entry name" value="Glycosidases"/>
    <property type="match status" value="1"/>
</dbReference>
<dbReference type="CDD" id="cd14066">
    <property type="entry name" value="STKc_IRAK"/>
    <property type="match status" value="1"/>
</dbReference>
<feature type="signal peptide" evidence="8">
    <location>
        <begin position="1"/>
        <end position="23"/>
    </location>
</feature>
<keyword evidence="3" id="KW-0547">Nucleotide-binding</keyword>